<dbReference type="GO" id="GO:0015074">
    <property type="term" value="P:DNA integration"/>
    <property type="evidence" value="ECO:0007669"/>
    <property type="project" value="InterPro"/>
</dbReference>
<comment type="caution">
    <text evidence="4">The sequence shown here is derived from an EMBL/GenBank/DDBJ whole genome shotgun (WGS) entry which is preliminary data.</text>
</comment>
<dbReference type="InterPro" id="IPR010998">
    <property type="entry name" value="Integrase_recombinase_N"/>
</dbReference>
<evidence type="ECO:0000313" key="5">
    <source>
        <dbReference type="Proteomes" id="UP000029389"/>
    </source>
</evidence>
<dbReference type="PROSITE" id="PS51900">
    <property type="entry name" value="CB"/>
    <property type="match status" value="1"/>
</dbReference>
<evidence type="ECO:0000256" key="2">
    <source>
        <dbReference type="PROSITE-ProRule" id="PRU01248"/>
    </source>
</evidence>
<evidence type="ECO:0000256" key="1">
    <source>
        <dbReference type="ARBA" id="ARBA00023125"/>
    </source>
</evidence>
<dbReference type="Gene3D" id="1.10.150.130">
    <property type="match status" value="1"/>
</dbReference>
<accession>A0A090ZJM9</accession>
<name>A0A090ZJM9_9BACI</name>
<evidence type="ECO:0000313" key="4">
    <source>
        <dbReference type="EMBL" id="KFN04421.1"/>
    </source>
</evidence>
<evidence type="ECO:0000259" key="3">
    <source>
        <dbReference type="PROSITE" id="PS51900"/>
    </source>
</evidence>
<dbReference type="Pfam" id="PF13495">
    <property type="entry name" value="Phage_int_SAM_4"/>
    <property type="match status" value="1"/>
</dbReference>
<dbReference type="SUPFAM" id="SSF56349">
    <property type="entry name" value="DNA breaking-rejoining enzymes"/>
    <property type="match status" value="1"/>
</dbReference>
<dbReference type="InterPro" id="IPR004107">
    <property type="entry name" value="Integrase_SAM-like_N"/>
</dbReference>
<dbReference type="EMBL" id="JMQC01000008">
    <property type="protein sequence ID" value="KFN04421.1"/>
    <property type="molecule type" value="Genomic_DNA"/>
</dbReference>
<dbReference type="InterPro" id="IPR011010">
    <property type="entry name" value="DNA_brk_join_enz"/>
</dbReference>
<reference evidence="4 5" key="1">
    <citation type="submission" date="2014-04" db="EMBL/GenBank/DDBJ databases">
        <authorList>
            <person name="Bishop-Lilly K.A."/>
            <person name="Broomall S.M."/>
            <person name="Chain P.S."/>
            <person name="Chertkov O."/>
            <person name="Coyne S.R."/>
            <person name="Daligault H.E."/>
            <person name="Davenport K.W."/>
            <person name="Erkkila T."/>
            <person name="Frey K.G."/>
            <person name="Gibbons H.S."/>
            <person name="Gu W."/>
            <person name="Jaissle J."/>
            <person name="Johnson S.L."/>
            <person name="Koroleva G.I."/>
            <person name="Ladner J.T."/>
            <person name="Lo C.-C."/>
            <person name="Minogue T.D."/>
            <person name="Munk C."/>
            <person name="Palacios G.F."/>
            <person name="Redden C.L."/>
            <person name="Rosenzweig C.N."/>
            <person name="Scholz M.B."/>
            <person name="Teshima H."/>
            <person name="Xu Y."/>
        </authorList>
    </citation>
    <scope>NUCLEOTIDE SEQUENCE [LARGE SCALE GENOMIC DNA]</scope>
    <source>
        <strain evidence="4 5">BHP</strain>
    </source>
</reference>
<gene>
    <name evidence="4" type="ORF">DJ93_4526</name>
</gene>
<dbReference type="Proteomes" id="UP000029389">
    <property type="component" value="Unassembled WGS sequence"/>
</dbReference>
<dbReference type="RefSeq" id="WP_052109613.1">
    <property type="nucleotide sequence ID" value="NZ_JMQC01000008.1"/>
</dbReference>
<feature type="domain" description="Core-binding (CB)" evidence="3">
    <location>
        <begin position="1"/>
        <end position="87"/>
    </location>
</feature>
<keyword evidence="1 2" id="KW-0238">DNA-binding</keyword>
<organism evidence="4 5">
    <name type="scientific">Bacillus clarus</name>
    <dbReference type="NCBI Taxonomy" id="2338372"/>
    <lineage>
        <taxon>Bacteria</taxon>
        <taxon>Bacillati</taxon>
        <taxon>Bacillota</taxon>
        <taxon>Bacilli</taxon>
        <taxon>Bacillales</taxon>
        <taxon>Bacillaceae</taxon>
        <taxon>Bacillus</taxon>
        <taxon>Bacillus cereus group</taxon>
    </lineage>
</organism>
<dbReference type="InterPro" id="IPR044068">
    <property type="entry name" value="CB"/>
</dbReference>
<proteinExistence type="predicted"/>
<sequence>MLFKFAIKDYLDEKDFANLAPRTIKSYGDTLTEFQVFCSERELIDTEEVREQTIKSYLVYCQRERQNSVLTRNTKLQHLKTFFQFLEDEEVISQKRNPARKLKQAKTETRIEVFSDEQIRMMLIINLHLTQSNSCLADSRR</sequence>
<dbReference type="GO" id="GO:0003677">
    <property type="term" value="F:DNA binding"/>
    <property type="evidence" value="ECO:0007669"/>
    <property type="project" value="UniProtKB-UniRule"/>
</dbReference>
<protein>
    <recommendedName>
        <fullName evidence="3">Core-binding (CB) domain-containing protein</fullName>
    </recommendedName>
</protein>
<dbReference type="AlphaFoldDB" id="A0A090ZJM9"/>